<keyword evidence="2" id="KW-1185">Reference proteome</keyword>
<evidence type="ECO:0008006" key="3">
    <source>
        <dbReference type="Google" id="ProtNLM"/>
    </source>
</evidence>
<dbReference type="Proteomes" id="UP000001593">
    <property type="component" value="Unassembled WGS sequence"/>
</dbReference>
<proteinExistence type="predicted"/>
<dbReference type="InParanoid" id="A7SK62"/>
<dbReference type="OMA" id="KFNILTE"/>
<dbReference type="EMBL" id="DS469684">
    <property type="protein sequence ID" value="EDO35903.1"/>
    <property type="molecule type" value="Genomic_DNA"/>
</dbReference>
<name>A7SK62_NEMVE</name>
<sequence>NYWPISTLSSFSQIFEKLVYKQLIDYIEKFNILTECQFGFRKGHSSHSRNSRKFLKSNRQQSLYMWSLPRLC</sequence>
<accession>A7SK62</accession>
<feature type="non-terminal residue" evidence="1">
    <location>
        <position position="1"/>
    </location>
</feature>
<evidence type="ECO:0000313" key="2">
    <source>
        <dbReference type="Proteomes" id="UP000001593"/>
    </source>
</evidence>
<reference evidence="1 2" key="1">
    <citation type="journal article" date="2007" name="Science">
        <title>Sea anemone genome reveals ancestral eumetazoan gene repertoire and genomic organization.</title>
        <authorList>
            <person name="Putnam N.H."/>
            <person name="Srivastava M."/>
            <person name="Hellsten U."/>
            <person name="Dirks B."/>
            <person name="Chapman J."/>
            <person name="Salamov A."/>
            <person name="Terry A."/>
            <person name="Shapiro H."/>
            <person name="Lindquist E."/>
            <person name="Kapitonov V.V."/>
            <person name="Jurka J."/>
            <person name="Genikhovich G."/>
            <person name="Grigoriev I.V."/>
            <person name="Lucas S.M."/>
            <person name="Steele R.E."/>
            <person name="Finnerty J.R."/>
            <person name="Technau U."/>
            <person name="Martindale M.Q."/>
            <person name="Rokhsar D.S."/>
        </authorList>
    </citation>
    <scope>NUCLEOTIDE SEQUENCE [LARGE SCALE GENOMIC DNA]</scope>
    <source>
        <strain evidence="2">CH2 X CH6</strain>
    </source>
</reference>
<dbReference type="HOGENOM" id="CLU_2729593_0_0_1"/>
<evidence type="ECO:0000313" key="1">
    <source>
        <dbReference type="EMBL" id="EDO35903.1"/>
    </source>
</evidence>
<dbReference type="AlphaFoldDB" id="A7SK62"/>
<dbReference type="PhylomeDB" id="A7SK62"/>
<organism evidence="1 2">
    <name type="scientific">Nematostella vectensis</name>
    <name type="common">Starlet sea anemone</name>
    <dbReference type="NCBI Taxonomy" id="45351"/>
    <lineage>
        <taxon>Eukaryota</taxon>
        <taxon>Metazoa</taxon>
        <taxon>Cnidaria</taxon>
        <taxon>Anthozoa</taxon>
        <taxon>Hexacorallia</taxon>
        <taxon>Actiniaria</taxon>
        <taxon>Edwardsiidae</taxon>
        <taxon>Nematostella</taxon>
    </lineage>
</organism>
<protein>
    <recommendedName>
        <fullName evidence="3">Reverse transcriptase domain-containing protein</fullName>
    </recommendedName>
</protein>
<dbReference type="KEGG" id="nve:5507298"/>
<gene>
    <name evidence="1" type="ORF">NEMVEDRAFT_v1g121371</name>
</gene>